<dbReference type="SUPFAM" id="SSF50156">
    <property type="entry name" value="PDZ domain-like"/>
    <property type="match status" value="2"/>
</dbReference>
<organism evidence="13 14">
    <name type="scientific">Aquisalimonas asiatica</name>
    <dbReference type="NCBI Taxonomy" id="406100"/>
    <lineage>
        <taxon>Bacteria</taxon>
        <taxon>Pseudomonadati</taxon>
        <taxon>Pseudomonadota</taxon>
        <taxon>Gammaproteobacteria</taxon>
        <taxon>Chromatiales</taxon>
        <taxon>Ectothiorhodospiraceae</taxon>
        <taxon>Aquisalimonas</taxon>
    </lineage>
</organism>
<evidence type="ECO:0000256" key="11">
    <source>
        <dbReference type="SAM" id="SignalP"/>
    </source>
</evidence>
<dbReference type="PROSITE" id="PS50106">
    <property type="entry name" value="PDZ"/>
    <property type="match status" value="2"/>
</dbReference>
<dbReference type="InterPro" id="IPR001478">
    <property type="entry name" value="PDZ"/>
</dbReference>
<dbReference type="STRING" id="406100.SAMN04488052_11259"/>
<evidence type="ECO:0000259" key="12">
    <source>
        <dbReference type="PROSITE" id="PS50106"/>
    </source>
</evidence>
<feature type="binding site" evidence="10">
    <location>
        <position position="105"/>
    </location>
    <ligand>
        <name>substrate</name>
    </ligand>
</feature>
<comment type="similarity">
    <text evidence="2">Belongs to the peptidase S1C family.</text>
</comment>
<feature type="active site" description="Charge relay system" evidence="9">
    <location>
        <position position="105"/>
    </location>
</feature>
<dbReference type="Gene3D" id="2.30.42.10">
    <property type="match status" value="2"/>
</dbReference>
<evidence type="ECO:0000313" key="13">
    <source>
        <dbReference type="EMBL" id="SEP14551.1"/>
    </source>
</evidence>
<reference evidence="13 14" key="1">
    <citation type="submission" date="2016-10" db="EMBL/GenBank/DDBJ databases">
        <authorList>
            <person name="de Groot N.N."/>
        </authorList>
    </citation>
    <scope>NUCLEOTIDE SEQUENCE [LARGE SCALE GENOMIC DNA]</scope>
    <source>
        <strain evidence="13 14">CGMCC 1.6291</strain>
    </source>
</reference>
<dbReference type="PRINTS" id="PR00834">
    <property type="entry name" value="PROTEASES2C"/>
</dbReference>
<dbReference type="Pfam" id="PF13180">
    <property type="entry name" value="PDZ_2"/>
    <property type="match status" value="1"/>
</dbReference>
<evidence type="ECO:0000256" key="2">
    <source>
        <dbReference type="ARBA" id="ARBA00010541"/>
    </source>
</evidence>
<sequence>MNALRWLAASMLLTATTWTWAQLPAAVDGEPLPSLAPMLEETTPAVVNIATTGRALVAENPLLQDPFFRRFFDLPPEQPRERRTQSLGSGVIVDAEAGYILTNHHVIRRADQIKVTLADGRELAATVVGSDSETDVAVIQVPADNLQALTLADSDNLRVGDFVVAIGNPFGLGQTVTSGIVSALGRSGLRLTSYQDFIQTDASINPGNSGGALVNLRGELVGVNTAILSPAGGNVGIGFAIPTNMARSVMEQLIDHGEVQRGRLGVNAQDLTPDLADAFGLSQRSGVVVTQIESGSAAADAGLETGDIILAVNGRSVQQVSDLRNAIGLLRVGETVTLRIRRDGEVQELAVRIAEPELATLAGERISERLGGAQFSVSEQRVGRESQQRVVIQSVEPGSPAQRAGLRDGDVILSVNRQAVSTLAEFRDRARGQRELLLHVQRGSGALFLVLR</sequence>
<dbReference type="GO" id="GO:0012501">
    <property type="term" value="P:programmed cell death"/>
    <property type="evidence" value="ECO:0007669"/>
    <property type="project" value="TreeGrafter"/>
</dbReference>
<keyword evidence="14" id="KW-1185">Reference proteome</keyword>
<name>A0A1H8VGL7_9GAMM</name>
<evidence type="ECO:0000256" key="9">
    <source>
        <dbReference type="PIRSR" id="PIRSR611782-1"/>
    </source>
</evidence>
<dbReference type="OrthoDB" id="9758917at2"/>
<dbReference type="NCBIfam" id="TIGR02037">
    <property type="entry name" value="degP_htrA_DO"/>
    <property type="match status" value="1"/>
</dbReference>
<keyword evidence="4 11" id="KW-0732">Signal</keyword>
<dbReference type="RefSeq" id="WP_091646062.1">
    <property type="nucleotide sequence ID" value="NZ_FOEG01000012.1"/>
</dbReference>
<evidence type="ECO:0000256" key="6">
    <source>
        <dbReference type="ARBA" id="ARBA00022764"/>
    </source>
</evidence>
<evidence type="ECO:0000256" key="3">
    <source>
        <dbReference type="ARBA" id="ARBA00022670"/>
    </source>
</evidence>
<evidence type="ECO:0000256" key="1">
    <source>
        <dbReference type="ARBA" id="ARBA00004418"/>
    </source>
</evidence>
<evidence type="ECO:0000313" key="14">
    <source>
        <dbReference type="Proteomes" id="UP000199657"/>
    </source>
</evidence>
<dbReference type="InterPro" id="IPR011782">
    <property type="entry name" value="Pept_S1C_Do"/>
</dbReference>
<dbReference type="CDD" id="cd10839">
    <property type="entry name" value="cpPDZ1_DegP-like"/>
    <property type="match status" value="1"/>
</dbReference>
<gene>
    <name evidence="13" type="ORF">SAMN04488052_11259</name>
</gene>
<dbReference type="PANTHER" id="PTHR22939">
    <property type="entry name" value="SERINE PROTEASE FAMILY S1C HTRA-RELATED"/>
    <property type="match status" value="1"/>
</dbReference>
<proteinExistence type="inferred from homology"/>
<dbReference type="PANTHER" id="PTHR22939:SF129">
    <property type="entry name" value="SERINE PROTEASE HTRA2, MITOCHONDRIAL"/>
    <property type="match status" value="1"/>
</dbReference>
<evidence type="ECO:0000256" key="4">
    <source>
        <dbReference type="ARBA" id="ARBA00022729"/>
    </source>
</evidence>
<dbReference type="InterPro" id="IPR009003">
    <property type="entry name" value="Peptidase_S1_PA"/>
</dbReference>
<feature type="active site" description="Charge relay system" evidence="9">
    <location>
        <position position="209"/>
    </location>
</feature>
<keyword evidence="8" id="KW-0720">Serine protease</keyword>
<dbReference type="InterPro" id="IPR001940">
    <property type="entry name" value="Peptidase_S1C"/>
</dbReference>
<feature type="active site" description="Charge relay system" evidence="9">
    <location>
        <position position="135"/>
    </location>
</feature>
<feature type="domain" description="PDZ" evidence="12">
    <location>
        <begin position="253"/>
        <end position="344"/>
    </location>
</feature>
<dbReference type="GO" id="GO:0004252">
    <property type="term" value="F:serine-type endopeptidase activity"/>
    <property type="evidence" value="ECO:0007669"/>
    <property type="project" value="InterPro"/>
</dbReference>
<keyword evidence="5" id="KW-0677">Repeat</keyword>
<dbReference type="GO" id="GO:0042597">
    <property type="term" value="C:periplasmic space"/>
    <property type="evidence" value="ECO:0007669"/>
    <property type="project" value="UniProtKB-SubCell"/>
</dbReference>
<dbReference type="AlphaFoldDB" id="A0A1H8VGL7"/>
<feature type="domain" description="PDZ" evidence="12">
    <location>
        <begin position="360"/>
        <end position="423"/>
    </location>
</feature>
<feature type="signal peptide" evidence="11">
    <location>
        <begin position="1"/>
        <end position="21"/>
    </location>
</feature>
<dbReference type="EMBL" id="FOEG01000012">
    <property type="protein sequence ID" value="SEP14551.1"/>
    <property type="molecule type" value="Genomic_DNA"/>
</dbReference>
<evidence type="ECO:0000256" key="10">
    <source>
        <dbReference type="PIRSR" id="PIRSR611782-2"/>
    </source>
</evidence>
<feature type="chain" id="PRO_5039208987" evidence="11">
    <location>
        <begin position="22"/>
        <end position="452"/>
    </location>
</feature>
<evidence type="ECO:0000256" key="7">
    <source>
        <dbReference type="ARBA" id="ARBA00022801"/>
    </source>
</evidence>
<comment type="subcellular location">
    <subcellularLocation>
        <location evidence="1">Periplasm</location>
    </subcellularLocation>
</comment>
<dbReference type="Pfam" id="PF13365">
    <property type="entry name" value="Trypsin_2"/>
    <property type="match status" value="1"/>
</dbReference>
<dbReference type="Gene3D" id="2.40.10.120">
    <property type="match status" value="1"/>
</dbReference>
<dbReference type="Proteomes" id="UP000199657">
    <property type="component" value="Unassembled WGS sequence"/>
</dbReference>
<dbReference type="InterPro" id="IPR036034">
    <property type="entry name" value="PDZ_sf"/>
</dbReference>
<keyword evidence="6" id="KW-0574">Periplasm</keyword>
<evidence type="ECO:0000256" key="8">
    <source>
        <dbReference type="ARBA" id="ARBA00022825"/>
    </source>
</evidence>
<dbReference type="FunFam" id="2.40.10.10:FF:000001">
    <property type="entry name" value="Periplasmic serine protease DegS"/>
    <property type="match status" value="1"/>
</dbReference>
<dbReference type="GO" id="GO:0006508">
    <property type="term" value="P:proteolysis"/>
    <property type="evidence" value="ECO:0007669"/>
    <property type="project" value="UniProtKB-KW"/>
</dbReference>
<feature type="binding site" evidence="10">
    <location>
        <position position="135"/>
    </location>
    <ligand>
        <name>substrate</name>
    </ligand>
</feature>
<accession>A0A1H8VGL7</accession>
<keyword evidence="7" id="KW-0378">Hydrolase</keyword>
<keyword evidence="3 13" id="KW-0645">Protease</keyword>
<evidence type="ECO:0000256" key="5">
    <source>
        <dbReference type="ARBA" id="ARBA00022737"/>
    </source>
</evidence>
<dbReference type="InterPro" id="IPR041489">
    <property type="entry name" value="PDZ_6"/>
</dbReference>
<feature type="binding site" evidence="10">
    <location>
        <begin position="207"/>
        <end position="209"/>
    </location>
    <ligand>
        <name>substrate</name>
    </ligand>
</feature>
<dbReference type="SUPFAM" id="SSF50494">
    <property type="entry name" value="Trypsin-like serine proteases"/>
    <property type="match status" value="1"/>
</dbReference>
<dbReference type="SMART" id="SM00228">
    <property type="entry name" value="PDZ"/>
    <property type="match status" value="2"/>
</dbReference>
<dbReference type="Pfam" id="PF17820">
    <property type="entry name" value="PDZ_6"/>
    <property type="match status" value="1"/>
</dbReference>
<protein>
    <submittedName>
        <fullName evidence="13">Serine protease Do</fullName>
    </submittedName>
</protein>